<accession>A0ABR7SAB0</accession>
<dbReference type="Gene3D" id="3.30.70.2970">
    <property type="entry name" value="Protein of unknown function (DUF541), domain 2"/>
    <property type="match status" value="1"/>
</dbReference>
<evidence type="ECO:0000313" key="2">
    <source>
        <dbReference type="Proteomes" id="UP000642284"/>
    </source>
</evidence>
<dbReference type="Pfam" id="PF04402">
    <property type="entry name" value="SIMPL"/>
    <property type="match status" value="1"/>
</dbReference>
<evidence type="ECO:0000313" key="1">
    <source>
        <dbReference type="EMBL" id="MBC9712084.1"/>
    </source>
</evidence>
<protein>
    <submittedName>
        <fullName evidence="1">SIMPL domain-containing protein</fullName>
    </submittedName>
</protein>
<proteinExistence type="predicted"/>
<dbReference type="Proteomes" id="UP000642284">
    <property type="component" value="Unassembled WGS sequence"/>
</dbReference>
<reference evidence="1 2" key="1">
    <citation type="submission" date="2020-08" db="EMBL/GenBank/DDBJ databases">
        <title>Genemic of Streptomyces polyaspartic.</title>
        <authorList>
            <person name="Liu W."/>
        </authorList>
    </citation>
    <scope>NUCLEOTIDE SEQUENCE [LARGE SCALE GENOMIC DNA]</scope>
    <source>
        <strain evidence="1 2">TRM66268-LWL</strain>
    </source>
</reference>
<sequence>MDETPAFTPYGTPDAPRVAVSGEARLEVDPEVARIAVTVSARGRDRRQALDDLTRRNGAVLDLIKSYAEAVEKLETGALSIRPEYASKGRGEHVRTYHGHVRITAVLGDFTALGELATRLADLELTAVEGPWWELRPESPVHGEARRQAVREAVQRAREYAAALDTRLAALVELADVGAEGHHPFDGRPQMMAARGMAYDMEAAEGAAPLDLEPQRQTVYATVNARFTMHPPEL</sequence>
<gene>
    <name evidence="1" type="ORF">H9Y04_05815</name>
</gene>
<name>A0ABR7SAB0_9ACTN</name>
<comment type="caution">
    <text evidence="1">The sequence shown here is derived from an EMBL/GenBank/DDBJ whole genome shotgun (WGS) entry which is preliminary data.</text>
</comment>
<organism evidence="1 2">
    <name type="scientific">Streptomyces polyasparticus</name>
    <dbReference type="NCBI Taxonomy" id="2767826"/>
    <lineage>
        <taxon>Bacteria</taxon>
        <taxon>Bacillati</taxon>
        <taxon>Actinomycetota</taxon>
        <taxon>Actinomycetes</taxon>
        <taxon>Kitasatosporales</taxon>
        <taxon>Streptomycetaceae</taxon>
        <taxon>Streptomyces</taxon>
    </lineage>
</organism>
<dbReference type="PANTHER" id="PTHR34387">
    <property type="entry name" value="SLR1258 PROTEIN"/>
    <property type="match status" value="1"/>
</dbReference>
<dbReference type="RefSeq" id="WP_187812573.1">
    <property type="nucleotide sequence ID" value="NZ_JACTVJ010000004.1"/>
</dbReference>
<dbReference type="PANTHER" id="PTHR34387:SF1">
    <property type="entry name" value="PERIPLASMIC IMMUNOGENIC PROTEIN"/>
    <property type="match status" value="1"/>
</dbReference>
<dbReference type="Gene3D" id="3.30.110.170">
    <property type="entry name" value="Protein of unknown function (DUF541), domain 1"/>
    <property type="match status" value="1"/>
</dbReference>
<dbReference type="InterPro" id="IPR052022">
    <property type="entry name" value="26kDa_periplasmic_antigen"/>
</dbReference>
<dbReference type="EMBL" id="JACTVJ010000004">
    <property type="protein sequence ID" value="MBC9712084.1"/>
    <property type="molecule type" value="Genomic_DNA"/>
</dbReference>
<keyword evidence="2" id="KW-1185">Reference proteome</keyword>
<dbReference type="InterPro" id="IPR007497">
    <property type="entry name" value="SIMPL/DUF541"/>
</dbReference>